<name>A0A2H9TQ32_9FUNG</name>
<evidence type="ECO:0000313" key="2">
    <source>
        <dbReference type="Proteomes" id="UP000240830"/>
    </source>
</evidence>
<keyword evidence="2" id="KW-1185">Reference proteome</keyword>
<protein>
    <submittedName>
        <fullName evidence="1">Uncharacterized protein</fullName>
    </submittedName>
</protein>
<evidence type="ECO:0000313" key="1">
    <source>
        <dbReference type="EMBL" id="PJF19863.1"/>
    </source>
</evidence>
<organism evidence="1 2">
    <name type="scientific">Paramicrosporidium saccamoebae</name>
    <dbReference type="NCBI Taxonomy" id="1246581"/>
    <lineage>
        <taxon>Eukaryota</taxon>
        <taxon>Fungi</taxon>
        <taxon>Fungi incertae sedis</taxon>
        <taxon>Cryptomycota</taxon>
        <taxon>Cryptomycota incertae sedis</taxon>
        <taxon>Paramicrosporidium</taxon>
    </lineage>
</organism>
<proteinExistence type="predicted"/>
<gene>
    <name evidence="1" type="ORF">PSACC_00326</name>
</gene>
<dbReference type="EMBL" id="MTSL01000035">
    <property type="protein sequence ID" value="PJF19863.1"/>
    <property type="molecule type" value="Genomic_DNA"/>
</dbReference>
<dbReference type="Proteomes" id="UP000240830">
    <property type="component" value="Unassembled WGS sequence"/>
</dbReference>
<dbReference type="AlphaFoldDB" id="A0A2H9TQ32"/>
<sequence>MASSLGLDMADSLAIQEDHNQCMTPRQHEMRTSAKYQKFLNQQLKDTSLRETITAMFLKDEPVEAEQESV</sequence>
<accession>A0A2H9TQ32</accession>
<comment type="caution">
    <text evidence="1">The sequence shown here is derived from an EMBL/GenBank/DDBJ whole genome shotgun (WGS) entry which is preliminary data.</text>
</comment>
<reference evidence="1 2" key="1">
    <citation type="submission" date="2016-10" db="EMBL/GenBank/DDBJ databases">
        <title>The genome of Paramicrosporidium saccamoebae is the missing link in understanding Cryptomycota and Microsporidia evolution.</title>
        <authorList>
            <person name="Quandt C.A."/>
            <person name="Beaudet D."/>
            <person name="Corsaro D."/>
            <person name="Michel R."/>
            <person name="Corradi N."/>
            <person name="James T."/>
        </authorList>
    </citation>
    <scope>NUCLEOTIDE SEQUENCE [LARGE SCALE GENOMIC DNA]</scope>
    <source>
        <strain evidence="1 2">KSL3</strain>
    </source>
</reference>